<gene>
    <name evidence="3" type="ORF">MM415A00774_0015</name>
    <name evidence="2" type="ORF">MM415B01232_0011</name>
</gene>
<organism evidence="3">
    <name type="scientific">viral metagenome</name>
    <dbReference type="NCBI Taxonomy" id="1070528"/>
    <lineage>
        <taxon>unclassified sequences</taxon>
        <taxon>metagenomes</taxon>
        <taxon>organismal metagenomes</taxon>
    </lineage>
</organism>
<evidence type="ECO:0000313" key="2">
    <source>
        <dbReference type="EMBL" id="QJA59775.1"/>
    </source>
</evidence>
<evidence type="ECO:0000313" key="3">
    <source>
        <dbReference type="EMBL" id="QJA80118.1"/>
    </source>
</evidence>
<protein>
    <submittedName>
        <fullName evidence="3">Uncharacterized protein</fullName>
    </submittedName>
</protein>
<evidence type="ECO:0000256" key="1">
    <source>
        <dbReference type="SAM" id="MobiDB-lite"/>
    </source>
</evidence>
<dbReference type="EMBL" id="MT141384">
    <property type="protein sequence ID" value="QJA59775.1"/>
    <property type="molecule type" value="Genomic_DNA"/>
</dbReference>
<reference evidence="3" key="1">
    <citation type="submission" date="2020-03" db="EMBL/GenBank/DDBJ databases">
        <title>The deep terrestrial virosphere.</title>
        <authorList>
            <person name="Holmfeldt K."/>
            <person name="Nilsson E."/>
            <person name="Simone D."/>
            <person name="Lopez-Fernandez M."/>
            <person name="Wu X."/>
            <person name="de Brujin I."/>
            <person name="Lundin D."/>
            <person name="Andersson A."/>
            <person name="Bertilsson S."/>
            <person name="Dopson M."/>
        </authorList>
    </citation>
    <scope>NUCLEOTIDE SEQUENCE</scope>
    <source>
        <strain evidence="3">MM415A00774</strain>
        <strain evidence="2">MM415B01232</strain>
    </source>
</reference>
<name>A0A6M3KF18_9ZZZZ</name>
<dbReference type="AlphaFoldDB" id="A0A6M3KF18"/>
<feature type="region of interest" description="Disordered" evidence="1">
    <location>
        <begin position="39"/>
        <end position="95"/>
    </location>
</feature>
<feature type="compositionally biased region" description="Low complexity" evidence="1">
    <location>
        <begin position="71"/>
        <end position="84"/>
    </location>
</feature>
<dbReference type="EMBL" id="MT142407">
    <property type="protein sequence ID" value="QJA80118.1"/>
    <property type="molecule type" value="Genomic_DNA"/>
</dbReference>
<proteinExistence type="predicted"/>
<accession>A0A6M3KF18</accession>
<sequence>MMSSWYNPYKKGPDWSQGLNDIVGKLMQMMMMKQLFGKDPQRQTQEMANTPMPQPRGQDPMSNPMQDIIGQAPSQMQPRQMSQMGGQGASLPVGVGPPGMAQAGMGQQMPQQLMMALWNNPQLLQMLMMMLNPGGAGGMMGPRRF</sequence>